<accession>A0A1G8Z4B5</accession>
<proteinExistence type="predicted"/>
<dbReference type="InterPro" id="IPR058375">
    <property type="entry name" value="DUF8062"/>
</dbReference>
<evidence type="ECO:0000313" key="2">
    <source>
        <dbReference type="EMBL" id="SDK09205.1"/>
    </source>
</evidence>
<gene>
    <name evidence="2" type="ORF">SAMN05216226_11757</name>
</gene>
<sequence length="135" mass="15046">MALESPSVVDENSDLEADTGGSNPQGANMDPTVRCSTCGREWQLTYELEELHAGNRAIEQFALDHHRHTGHYPDNVSPWTATCRACPAEELYLEERPAMRFGRTHARHTDHEVVVTGPDGEQETVEGAHVTHTDR</sequence>
<dbReference type="EMBL" id="FNFC01000017">
    <property type="protein sequence ID" value="SDK09205.1"/>
    <property type="molecule type" value="Genomic_DNA"/>
</dbReference>
<name>A0A1G8Z4B5_9EURY</name>
<dbReference type="Proteomes" id="UP000198856">
    <property type="component" value="Unassembled WGS sequence"/>
</dbReference>
<evidence type="ECO:0000313" key="3">
    <source>
        <dbReference type="Proteomes" id="UP000198856"/>
    </source>
</evidence>
<keyword evidence="3" id="KW-1185">Reference proteome</keyword>
<dbReference type="Pfam" id="PF26258">
    <property type="entry name" value="DUF8062"/>
    <property type="match status" value="1"/>
</dbReference>
<dbReference type="AlphaFoldDB" id="A0A1G8Z4B5"/>
<protein>
    <submittedName>
        <fullName evidence="2">Uncharacterized protein</fullName>
    </submittedName>
</protein>
<feature type="region of interest" description="Disordered" evidence="1">
    <location>
        <begin position="1"/>
        <end position="33"/>
    </location>
</feature>
<dbReference type="STRING" id="890420.SAMN05216226_11757"/>
<organism evidence="2 3">
    <name type="scientific">Halovenus aranensis</name>
    <dbReference type="NCBI Taxonomy" id="890420"/>
    <lineage>
        <taxon>Archaea</taxon>
        <taxon>Methanobacteriati</taxon>
        <taxon>Methanobacteriota</taxon>
        <taxon>Stenosarchaea group</taxon>
        <taxon>Halobacteria</taxon>
        <taxon>Halobacteriales</taxon>
        <taxon>Haloarculaceae</taxon>
        <taxon>Halovenus</taxon>
    </lineage>
</organism>
<reference evidence="2 3" key="1">
    <citation type="submission" date="2016-10" db="EMBL/GenBank/DDBJ databases">
        <authorList>
            <person name="de Groot N.N."/>
        </authorList>
    </citation>
    <scope>NUCLEOTIDE SEQUENCE [LARGE SCALE GENOMIC DNA]</scope>
    <source>
        <strain evidence="2 3">IBRC-M10015</strain>
    </source>
</reference>
<evidence type="ECO:0000256" key="1">
    <source>
        <dbReference type="SAM" id="MobiDB-lite"/>
    </source>
</evidence>